<dbReference type="PROSITE" id="PS50883">
    <property type="entry name" value="EAL"/>
    <property type="match status" value="1"/>
</dbReference>
<name>Q2W807_PARM1</name>
<evidence type="ECO:0000313" key="8">
    <source>
        <dbReference type="EMBL" id="BAE50018.1"/>
    </source>
</evidence>
<dbReference type="SUPFAM" id="SSF55785">
    <property type="entry name" value="PYP-like sensor domain (PAS domain)"/>
    <property type="match status" value="1"/>
</dbReference>
<dbReference type="CDD" id="cd09833">
    <property type="entry name" value="CBS_pair_GGDEF_PAS_repeat1"/>
    <property type="match status" value="1"/>
</dbReference>
<dbReference type="Proteomes" id="UP000007058">
    <property type="component" value="Chromosome"/>
</dbReference>
<feature type="domain" description="EAL" evidence="5">
    <location>
        <begin position="614"/>
        <end position="873"/>
    </location>
</feature>
<dbReference type="PROSITE" id="PS51371">
    <property type="entry name" value="CBS"/>
    <property type="match status" value="4"/>
</dbReference>
<dbReference type="InterPro" id="IPR043128">
    <property type="entry name" value="Rev_trsase/Diguanyl_cyclase"/>
</dbReference>
<dbReference type="InterPro" id="IPR000644">
    <property type="entry name" value="CBS_dom"/>
</dbReference>
<evidence type="ECO:0000256" key="2">
    <source>
        <dbReference type="PROSITE-ProRule" id="PRU00703"/>
    </source>
</evidence>
<dbReference type="PANTHER" id="PTHR44757:SF2">
    <property type="entry name" value="BIOFILM ARCHITECTURE MAINTENANCE PROTEIN MBAA"/>
    <property type="match status" value="1"/>
</dbReference>
<dbReference type="InterPro" id="IPR046342">
    <property type="entry name" value="CBS_dom_sf"/>
</dbReference>
<evidence type="ECO:0000259" key="3">
    <source>
        <dbReference type="PROSITE" id="PS50112"/>
    </source>
</evidence>
<dbReference type="InterPro" id="IPR035919">
    <property type="entry name" value="EAL_sf"/>
</dbReference>
<dbReference type="SMART" id="SM00267">
    <property type="entry name" value="GGDEF"/>
    <property type="match status" value="1"/>
</dbReference>
<feature type="domain" description="CBS" evidence="7">
    <location>
        <begin position="240"/>
        <end position="300"/>
    </location>
</feature>
<dbReference type="InterPro" id="IPR001633">
    <property type="entry name" value="EAL_dom"/>
</dbReference>
<dbReference type="KEGG" id="mag:amb1214"/>
<comment type="catalytic activity">
    <reaction evidence="1">
        <text>3',3'-c-di-GMP + H2O = 5'-phosphoguanylyl(3'-&gt;5')guanosine + H(+)</text>
        <dbReference type="Rhea" id="RHEA:24902"/>
        <dbReference type="ChEBI" id="CHEBI:15377"/>
        <dbReference type="ChEBI" id="CHEBI:15378"/>
        <dbReference type="ChEBI" id="CHEBI:58754"/>
        <dbReference type="ChEBI" id="CHEBI:58805"/>
        <dbReference type="EC" id="3.1.4.52"/>
    </reaction>
    <physiologicalReaction direction="left-to-right" evidence="1">
        <dbReference type="Rhea" id="RHEA:24903"/>
    </physiologicalReaction>
</comment>
<dbReference type="SUPFAM" id="SSF55073">
    <property type="entry name" value="Nucleotide cyclase"/>
    <property type="match status" value="1"/>
</dbReference>
<dbReference type="SMART" id="SM00116">
    <property type="entry name" value="CBS"/>
    <property type="match status" value="4"/>
</dbReference>
<dbReference type="SMART" id="SM00052">
    <property type="entry name" value="EAL"/>
    <property type="match status" value="1"/>
</dbReference>
<feature type="domain" description="CBS" evidence="7">
    <location>
        <begin position="176"/>
        <end position="235"/>
    </location>
</feature>
<dbReference type="InterPro" id="IPR000160">
    <property type="entry name" value="GGDEF_dom"/>
</dbReference>
<sequence>MTMVLRRPASPWGVAPPAELGETGRRALVSSQDKSSVSSDQTIDRIVQKTLLNCSPASTILEAAQAMAAAHCSSIVVVEDGKPVGIWTERDALAINIADPQAFQRPISDVMSTPVKTIRTGSTIGDTGMRFKLEGVRHFVVVDEAGEAMGIVSQSDVILGHGVEHFLVLRPVRSAISRPMVTIPNDASLAQAVTQLRNARADAAIVLGEGDLPPGIITERDVLRLIAGTGPIPATVGEVASRPLLTITEEDSLLAARAMLEQKHIRHIGITRMDGELVGLLSFSDILATLQYEYVHRLDEALKERDAALLRSRKDLNLARKVIEASLDGIMIVDSTQKIEFVNPAFTHMTGYTAEEIIGKNPNVLKSGHHDETFYKHMYTVLEAQDYWQGEIWNRRKNGEIYPEWLTINVIRDDTGDITQYAAIFSDITERKKTEERIKNLAYFDVLTALPNRRLFTDRLQIAIANAHRHGQQLAIMFLDLDLFKRINDSLGHGVGDQVLVETAARISHCVREGDTVARLGGDEFTVLLPELDHLEDVAKLAERVIAHVKQPFLVDDNELYVTTSIGIAVYPEDGTTVEALIKNADTAMYRAKDLGRNSYQLYTAAMNARSFERLTMESSLRHALTREEFRLVYQVKVDSEDGRMSGVEALVRWHHPEMGLVSPVDFIPLAEAMGVISDIGEWVLRTACRQCKHWMDLGLPPVRIAVNVSAQQFVETDVPEVVARALRETGLPPQYLELELTETVLMQRVDEVVAVLKSLRAMGVRISIDDFGTGYSSLSYLKRMPIDALKVDRSFVNDIFDGQSKVTEDGAEIVSTIINLAHNLKLKAIAEGVETPEQAEFLRSKGCDEVQGYLISRPVSGEDLISLFDRNLLPQGKVD</sequence>
<dbReference type="Pfam" id="PF00990">
    <property type="entry name" value="GGDEF"/>
    <property type="match status" value="1"/>
</dbReference>
<feature type="domain" description="PAC" evidence="4">
    <location>
        <begin position="388"/>
        <end position="440"/>
    </location>
</feature>
<keyword evidence="2" id="KW-0129">CBS domain</keyword>
<feature type="domain" description="CBS" evidence="7">
    <location>
        <begin position="47"/>
        <end position="103"/>
    </location>
</feature>
<dbReference type="HOGENOM" id="CLU_000445_70_39_5"/>
<protein>
    <submittedName>
        <fullName evidence="8">Predicted signal transduction protein</fullName>
    </submittedName>
</protein>
<dbReference type="AlphaFoldDB" id="Q2W807"/>
<dbReference type="Gene3D" id="3.20.20.450">
    <property type="entry name" value="EAL domain"/>
    <property type="match status" value="1"/>
</dbReference>
<dbReference type="PANTHER" id="PTHR44757">
    <property type="entry name" value="DIGUANYLATE CYCLASE DGCP"/>
    <property type="match status" value="1"/>
</dbReference>
<dbReference type="Gene3D" id="3.10.580.10">
    <property type="entry name" value="CBS-domain"/>
    <property type="match status" value="2"/>
</dbReference>
<dbReference type="InterPro" id="IPR001610">
    <property type="entry name" value="PAC"/>
</dbReference>
<dbReference type="InterPro" id="IPR000700">
    <property type="entry name" value="PAS-assoc_C"/>
</dbReference>
<evidence type="ECO:0000259" key="5">
    <source>
        <dbReference type="PROSITE" id="PS50883"/>
    </source>
</evidence>
<reference evidence="8 9" key="1">
    <citation type="journal article" date="2005" name="DNA Res.">
        <title>Complete genome sequence of the facultative anaerobic magnetotactic bacterium Magnetospirillum sp. strain AMB-1.</title>
        <authorList>
            <person name="Matsunaga T."/>
            <person name="Okamura Y."/>
            <person name="Fukuda Y."/>
            <person name="Wahyudi A.T."/>
            <person name="Murase Y."/>
            <person name="Takeyama H."/>
        </authorList>
    </citation>
    <scope>NUCLEOTIDE SEQUENCE [LARGE SCALE GENOMIC DNA]</scope>
    <source>
        <strain evidence="9">ATCC 700264 / AMB-1</strain>
    </source>
</reference>
<dbReference type="Pfam" id="PF00563">
    <property type="entry name" value="EAL"/>
    <property type="match status" value="1"/>
</dbReference>
<dbReference type="FunFam" id="3.30.70.270:FF:000001">
    <property type="entry name" value="Diguanylate cyclase domain protein"/>
    <property type="match status" value="1"/>
</dbReference>
<dbReference type="NCBIfam" id="TIGR00229">
    <property type="entry name" value="sensory_box"/>
    <property type="match status" value="1"/>
</dbReference>
<proteinExistence type="predicted"/>
<evidence type="ECO:0000313" key="9">
    <source>
        <dbReference type="Proteomes" id="UP000007058"/>
    </source>
</evidence>
<dbReference type="CDD" id="cd00130">
    <property type="entry name" value="PAS"/>
    <property type="match status" value="1"/>
</dbReference>
<accession>Q2W807</accession>
<evidence type="ECO:0000256" key="1">
    <source>
        <dbReference type="ARBA" id="ARBA00051114"/>
    </source>
</evidence>
<dbReference type="FunFam" id="3.20.20.450:FF:000001">
    <property type="entry name" value="Cyclic di-GMP phosphodiesterase yahA"/>
    <property type="match status" value="1"/>
</dbReference>
<dbReference type="NCBIfam" id="TIGR00254">
    <property type="entry name" value="GGDEF"/>
    <property type="match status" value="1"/>
</dbReference>
<feature type="domain" description="PAS" evidence="3">
    <location>
        <begin position="315"/>
        <end position="361"/>
    </location>
</feature>
<gene>
    <name evidence="8" type="ordered locus">amb1214</name>
</gene>
<dbReference type="CDD" id="cd01949">
    <property type="entry name" value="GGDEF"/>
    <property type="match status" value="1"/>
</dbReference>
<dbReference type="SMART" id="SM00086">
    <property type="entry name" value="PAC"/>
    <property type="match status" value="1"/>
</dbReference>
<dbReference type="STRING" id="342108.amb1214"/>
<feature type="domain" description="CBS" evidence="7">
    <location>
        <begin position="111"/>
        <end position="167"/>
    </location>
</feature>
<dbReference type="GO" id="GO:0071732">
    <property type="term" value="P:cellular response to nitric oxide"/>
    <property type="evidence" value="ECO:0007669"/>
    <property type="project" value="UniProtKB-ARBA"/>
</dbReference>
<dbReference type="InterPro" id="IPR029787">
    <property type="entry name" value="Nucleotide_cyclase"/>
</dbReference>
<dbReference type="SMART" id="SM00091">
    <property type="entry name" value="PAS"/>
    <property type="match status" value="1"/>
</dbReference>
<dbReference type="Pfam" id="PF00571">
    <property type="entry name" value="CBS"/>
    <property type="match status" value="4"/>
</dbReference>
<dbReference type="InterPro" id="IPR000014">
    <property type="entry name" value="PAS"/>
</dbReference>
<dbReference type="InterPro" id="IPR052155">
    <property type="entry name" value="Biofilm_reg_signaling"/>
</dbReference>
<dbReference type="Pfam" id="PF13426">
    <property type="entry name" value="PAS_9"/>
    <property type="match status" value="1"/>
</dbReference>
<dbReference type="PROSITE" id="PS50113">
    <property type="entry name" value="PAC"/>
    <property type="match status" value="1"/>
</dbReference>
<dbReference type="Gene3D" id="3.30.450.20">
    <property type="entry name" value="PAS domain"/>
    <property type="match status" value="1"/>
</dbReference>
<evidence type="ECO:0000259" key="7">
    <source>
        <dbReference type="PROSITE" id="PS51371"/>
    </source>
</evidence>
<dbReference type="GO" id="GO:0071111">
    <property type="term" value="F:cyclic-guanylate-specific phosphodiesterase activity"/>
    <property type="evidence" value="ECO:0007669"/>
    <property type="project" value="UniProtKB-EC"/>
</dbReference>
<organism evidence="8 9">
    <name type="scientific">Paramagnetospirillum magneticum (strain ATCC 700264 / AMB-1)</name>
    <name type="common">Magnetospirillum magneticum</name>
    <dbReference type="NCBI Taxonomy" id="342108"/>
    <lineage>
        <taxon>Bacteria</taxon>
        <taxon>Pseudomonadati</taxon>
        <taxon>Pseudomonadota</taxon>
        <taxon>Alphaproteobacteria</taxon>
        <taxon>Rhodospirillales</taxon>
        <taxon>Magnetospirillaceae</taxon>
        <taxon>Paramagnetospirillum</taxon>
    </lineage>
</organism>
<dbReference type="SUPFAM" id="SSF54631">
    <property type="entry name" value="CBS-domain pair"/>
    <property type="match status" value="2"/>
</dbReference>
<dbReference type="EMBL" id="AP007255">
    <property type="protein sequence ID" value="BAE50018.1"/>
    <property type="molecule type" value="Genomic_DNA"/>
</dbReference>
<dbReference type="PROSITE" id="PS50887">
    <property type="entry name" value="GGDEF"/>
    <property type="match status" value="1"/>
</dbReference>
<evidence type="ECO:0000259" key="6">
    <source>
        <dbReference type="PROSITE" id="PS50887"/>
    </source>
</evidence>
<dbReference type="InterPro" id="IPR035965">
    <property type="entry name" value="PAS-like_dom_sf"/>
</dbReference>
<dbReference type="Gene3D" id="3.30.70.270">
    <property type="match status" value="1"/>
</dbReference>
<evidence type="ECO:0000259" key="4">
    <source>
        <dbReference type="PROSITE" id="PS50113"/>
    </source>
</evidence>
<feature type="domain" description="GGDEF" evidence="6">
    <location>
        <begin position="472"/>
        <end position="605"/>
    </location>
</feature>
<dbReference type="CDD" id="cd01948">
    <property type="entry name" value="EAL"/>
    <property type="match status" value="1"/>
</dbReference>
<dbReference type="PROSITE" id="PS50112">
    <property type="entry name" value="PAS"/>
    <property type="match status" value="1"/>
</dbReference>
<dbReference type="SUPFAM" id="SSF141868">
    <property type="entry name" value="EAL domain-like"/>
    <property type="match status" value="1"/>
</dbReference>
<keyword evidence="9" id="KW-1185">Reference proteome</keyword>